<proteinExistence type="predicted"/>
<name>A0A136Q4G8_9FIRM</name>
<dbReference type="AlphaFoldDB" id="A0A136Q4G8"/>
<evidence type="ECO:0000313" key="2">
    <source>
        <dbReference type="Proteomes" id="UP000070366"/>
    </source>
</evidence>
<dbReference type="EMBL" id="LSZW01000061">
    <property type="protein sequence ID" value="KXK65552.1"/>
    <property type="molecule type" value="Genomic_DNA"/>
</dbReference>
<reference evidence="1 2" key="1">
    <citation type="submission" date="2016-02" db="EMBL/GenBank/DDBJ databases">
        <authorList>
            <person name="Wen L."/>
            <person name="He K."/>
            <person name="Yang H."/>
        </authorList>
    </citation>
    <scope>NUCLEOTIDE SEQUENCE [LARGE SCALE GENOMIC DNA]</scope>
    <source>
        <strain evidence="1 2">DSM 22607</strain>
    </source>
</reference>
<accession>A0A136Q4G8</accession>
<sequence>MEYSLTIRGRSLKPIRGAVGRGIPAQGRERSKCITGDTAVWDRKRLPLEAFFQA</sequence>
<comment type="caution">
    <text evidence="1">The sequence shown here is derived from an EMBL/GenBank/DDBJ whole genome shotgun (WGS) entry which is preliminary data.</text>
</comment>
<protein>
    <submittedName>
        <fullName evidence="1">Uncharacterized protein</fullName>
    </submittedName>
</protein>
<evidence type="ECO:0000313" key="1">
    <source>
        <dbReference type="EMBL" id="KXK65552.1"/>
    </source>
</evidence>
<gene>
    <name evidence="1" type="ORF">HMPREF3293_01766</name>
</gene>
<keyword evidence="2" id="KW-1185">Reference proteome</keyword>
<organism evidence="1 2">
    <name type="scientific">Christensenella minuta</name>
    <dbReference type="NCBI Taxonomy" id="626937"/>
    <lineage>
        <taxon>Bacteria</taxon>
        <taxon>Bacillati</taxon>
        <taxon>Bacillota</taxon>
        <taxon>Clostridia</taxon>
        <taxon>Christensenellales</taxon>
        <taxon>Christensenellaceae</taxon>
        <taxon>Christensenella</taxon>
    </lineage>
</organism>
<dbReference type="Proteomes" id="UP000070366">
    <property type="component" value="Unassembled WGS sequence"/>
</dbReference>